<gene>
    <name evidence="6" type="ORF">RM552_12910</name>
</gene>
<dbReference type="EC" id="1.14.13.-" evidence="6"/>
<feature type="domain" description="RsdA/BaiN/AoA(So)-like insert" evidence="5">
    <location>
        <begin position="188"/>
        <end position="338"/>
    </location>
</feature>
<dbReference type="PANTHER" id="PTHR42887:SF2">
    <property type="entry name" value="OS12G0638800 PROTEIN"/>
    <property type="match status" value="1"/>
</dbReference>
<feature type="domain" description="RsdA/BaiN/AoA(So)-like Rossmann fold-like" evidence="4">
    <location>
        <begin position="4"/>
        <end position="391"/>
    </location>
</feature>
<dbReference type="PANTHER" id="PTHR42887">
    <property type="entry name" value="OS12G0638800 PROTEIN"/>
    <property type="match status" value="1"/>
</dbReference>
<evidence type="ECO:0000256" key="1">
    <source>
        <dbReference type="ARBA" id="ARBA00001974"/>
    </source>
</evidence>
<dbReference type="EMBL" id="JAVRHX010000003">
    <property type="protein sequence ID" value="MDT0595752.1"/>
    <property type="molecule type" value="Genomic_DNA"/>
</dbReference>
<organism evidence="6 7">
    <name type="scientific">Glaciecola petra</name>
    <dbReference type="NCBI Taxonomy" id="3075602"/>
    <lineage>
        <taxon>Bacteria</taxon>
        <taxon>Pseudomonadati</taxon>
        <taxon>Pseudomonadota</taxon>
        <taxon>Gammaproteobacteria</taxon>
        <taxon>Alteromonadales</taxon>
        <taxon>Alteromonadaceae</taxon>
        <taxon>Glaciecola</taxon>
    </lineage>
</organism>
<dbReference type="Gene3D" id="3.50.50.60">
    <property type="entry name" value="FAD/NAD(P)-binding domain"/>
    <property type="match status" value="1"/>
</dbReference>
<accession>A0ABU2ZSY0</accession>
<dbReference type="Pfam" id="PF22780">
    <property type="entry name" value="HI0933_like_1st"/>
    <property type="match status" value="1"/>
</dbReference>
<dbReference type="InterPro" id="IPR004792">
    <property type="entry name" value="BaiN-like"/>
</dbReference>
<dbReference type="InterPro" id="IPR023166">
    <property type="entry name" value="BaiN-like_dom_sf"/>
</dbReference>
<dbReference type="Gene3D" id="2.40.30.10">
    <property type="entry name" value="Translation factors"/>
    <property type="match status" value="1"/>
</dbReference>
<keyword evidence="2" id="KW-0285">Flavoprotein</keyword>
<sequence>MKFDVVIIGAGAAGLHCAAVAGAQGKKVLLIDHAKRPGKKILISGGGRSNFTNYYIEPEKYICENRHFCKSALSQYTQWDFIALVEKHKIPYHEKTLGQLFCDNSAKELVAMLVKECEKAGVVFSFQTEVINTEKTSTTGYSVITNKDKYTCKSLIIASGGLSMPKLGATPFAYKVAEQFGLEVLPTRAGLVPFTLQPELKTPLAEISGVSIPVSVSTPRTSFNEDMLITHRGLSGPAVLQASSYWLPGEDITVDLYPTGNFDEVLEQAIAAQPMLQLKNFLSTLFAKRFVETFLQLLQIESMMLKQLNHKQKANLSTSIHAWKIKPSGTEGYRTAEVTLGGVNTDHLSSKTMEVKDHPGLFFIGEAVDVTGWLGGYNFQWAWSSGYVAGMNC</sequence>
<evidence type="ECO:0000256" key="2">
    <source>
        <dbReference type="ARBA" id="ARBA00022630"/>
    </source>
</evidence>
<evidence type="ECO:0000259" key="5">
    <source>
        <dbReference type="Pfam" id="PF22780"/>
    </source>
</evidence>
<evidence type="ECO:0000259" key="4">
    <source>
        <dbReference type="Pfam" id="PF03486"/>
    </source>
</evidence>
<comment type="caution">
    <text evidence="6">The sequence shown here is derived from an EMBL/GenBank/DDBJ whole genome shotgun (WGS) entry which is preliminary data.</text>
</comment>
<proteinExistence type="predicted"/>
<dbReference type="InterPro" id="IPR057661">
    <property type="entry name" value="RsdA/BaiN/AoA(So)_Rossmann"/>
</dbReference>
<reference evidence="6 7" key="1">
    <citation type="submission" date="2023-09" db="EMBL/GenBank/DDBJ databases">
        <authorList>
            <person name="Rey-Velasco X."/>
        </authorList>
    </citation>
    <scope>NUCLEOTIDE SEQUENCE [LARGE SCALE GENOMIC DNA]</scope>
    <source>
        <strain evidence="6 7">P117</strain>
    </source>
</reference>
<dbReference type="PRINTS" id="PR00411">
    <property type="entry name" value="PNDRDTASEI"/>
</dbReference>
<dbReference type="SUPFAM" id="SSF160996">
    <property type="entry name" value="HI0933 insert domain-like"/>
    <property type="match status" value="1"/>
</dbReference>
<dbReference type="Pfam" id="PF03486">
    <property type="entry name" value="HI0933_like"/>
    <property type="match status" value="1"/>
</dbReference>
<evidence type="ECO:0000313" key="7">
    <source>
        <dbReference type="Proteomes" id="UP001253545"/>
    </source>
</evidence>
<protein>
    <submittedName>
        <fullName evidence="6">NAD(P)/FAD-dependent oxidoreductase</fullName>
        <ecNumber evidence="6">1.14.13.-</ecNumber>
    </submittedName>
</protein>
<dbReference type="Gene3D" id="1.10.8.260">
    <property type="entry name" value="HI0933 insert domain-like"/>
    <property type="match status" value="1"/>
</dbReference>
<comment type="cofactor">
    <cofactor evidence="1">
        <name>FAD</name>
        <dbReference type="ChEBI" id="CHEBI:57692"/>
    </cofactor>
</comment>
<name>A0ABU2ZSY0_9ALTE</name>
<dbReference type="InterPro" id="IPR036188">
    <property type="entry name" value="FAD/NAD-bd_sf"/>
</dbReference>
<evidence type="ECO:0000313" key="6">
    <source>
        <dbReference type="EMBL" id="MDT0595752.1"/>
    </source>
</evidence>
<dbReference type="SUPFAM" id="SSF51905">
    <property type="entry name" value="FAD/NAD(P)-binding domain"/>
    <property type="match status" value="1"/>
</dbReference>
<keyword evidence="7" id="KW-1185">Reference proteome</keyword>
<keyword evidence="6" id="KW-0560">Oxidoreductase</keyword>
<dbReference type="Proteomes" id="UP001253545">
    <property type="component" value="Unassembled WGS sequence"/>
</dbReference>
<evidence type="ECO:0000256" key="3">
    <source>
        <dbReference type="ARBA" id="ARBA00022827"/>
    </source>
</evidence>
<dbReference type="RefSeq" id="WP_311369268.1">
    <property type="nucleotide sequence ID" value="NZ_JAVRHX010000003.1"/>
</dbReference>
<dbReference type="NCBIfam" id="TIGR00275">
    <property type="entry name" value="aminoacetone oxidase family FAD-binding enzyme"/>
    <property type="match status" value="1"/>
</dbReference>
<keyword evidence="3" id="KW-0274">FAD</keyword>
<dbReference type="InterPro" id="IPR055178">
    <property type="entry name" value="RsdA/BaiN/AoA(So)-like_dom"/>
</dbReference>
<dbReference type="GO" id="GO:0016491">
    <property type="term" value="F:oxidoreductase activity"/>
    <property type="evidence" value="ECO:0007669"/>
    <property type="project" value="UniProtKB-KW"/>
</dbReference>